<organism evidence="2 3">
    <name type="scientific">Sutterella megalosphaeroides</name>
    <dbReference type="NCBI Taxonomy" id="2494234"/>
    <lineage>
        <taxon>Bacteria</taxon>
        <taxon>Pseudomonadati</taxon>
        <taxon>Pseudomonadota</taxon>
        <taxon>Betaproteobacteria</taxon>
        <taxon>Burkholderiales</taxon>
        <taxon>Sutterellaceae</taxon>
        <taxon>Sutterella</taxon>
    </lineage>
</organism>
<feature type="transmembrane region" description="Helical" evidence="1">
    <location>
        <begin position="84"/>
        <end position="104"/>
    </location>
</feature>
<dbReference type="EMBL" id="AP018786">
    <property type="protein sequence ID" value="BBF23471.1"/>
    <property type="molecule type" value="Genomic_DNA"/>
</dbReference>
<evidence type="ECO:0000313" key="2">
    <source>
        <dbReference type="EMBL" id="BBF23471.1"/>
    </source>
</evidence>
<reference evidence="2 3" key="1">
    <citation type="journal article" date="2018" name="Int. J. Syst. Evol. Microbiol.">
        <title>Mesosutterella multiformis gen. nov., sp. nov., a member of the family Sutterellaceae and Sutterella megalosphaeroides sp. nov., isolated from human faeces.</title>
        <authorList>
            <person name="Sakamoto M."/>
            <person name="Ikeyama N."/>
            <person name="Kunihiro T."/>
            <person name="Iino T."/>
            <person name="Yuki M."/>
            <person name="Ohkuma M."/>
        </authorList>
    </citation>
    <scope>NUCLEOTIDE SEQUENCE [LARGE SCALE GENOMIC DNA]</scope>
    <source>
        <strain evidence="2 3">6FBBBH3</strain>
    </source>
</reference>
<dbReference type="NCBIfam" id="NF041281">
    <property type="entry name" value="TraA_gammapb"/>
    <property type="match status" value="1"/>
</dbReference>
<keyword evidence="3" id="KW-1185">Reference proteome</keyword>
<evidence type="ECO:0000313" key="3">
    <source>
        <dbReference type="Proteomes" id="UP000271003"/>
    </source>
</evidence>
<dbReference type="Proteomes" id="UP000271003">
    <property type="component" value="Chromosome"/>
</dbReference>
<accession>A0A2Z6IAC8</accession>
<dbReference type="InterPro" id="IPR059173">
    <property type="entry name" value="TraA_dom"/>
</dbReference>
<dbReference type="RefSeq" id="WP_123957663.1">
    <property type="nucleotide sequence ID" value="NZ_AP018786.1"/>
</dbReference>
<protein>
    <recommendedName>
        <fullName evidence="4">Conjugal transfer protein TrbC</fullName>
    </recommendedName>
</protein>
<dbReference type="KEGG" id="sutt:SUTMEG_13620"/>
<name>A0A2Z6IAC8_9BURK</name>
<evidence type="ECO:0008006" key="4">
    <source>
        <dbReference type="Google" id="ProtNLM"/>
    </source>
</evidence>
<keyword evidence="1" id="KW-1133">Transmembrane helix</keyword>
<feature type="transmembrane region" description="Helical" evidence="1">
    <location>
        <begin position="41"/>
        <end position="64"/>
    </location>
</feature>
<feature type="transmembrane region" description="Helical" evidence="1">
    <location>
        <begin position="111"/>
        <end position="131"/>
    </location>
</feature>
<proteinExistence type="predicted"/>
<evidence type="ECO:0000256" key="1">
    <source>
        <dbReference type="SAM" id="Phobius"/>
    </source>
</evidence>
<dbReference type="AlphaFoldDB" id="A0A2Z6IAC8"/>
<keyword evidence="1" id="KW-0812">Transmembrane</keyword>
<gene>
    <name evidence="2" type="ORF">SUTMEG_13620</name>
</gene>
<sequence>MTTISMTAAASAASLIPRSTSLSSFSKEAAEFLARERVRKVLFVLLAAALLYVAYALIADPAFAAASPTGTTDFDALYNRLLGWVGGSLGKSLALAFLVVGLAVGIIRGNLTAAIVTLGAGIALAMFPAIIENLFTLGS</sequence>
<keyword evidence="1" id="KW-0472">Membrane</keyword>